<dbReference type="PANTHER" id="PTHR44591:SF3">
    <property type="entry name" value="RESPONSE REGULATORY DOMAIN-CONTAINING PROTEIN"/>
    <property type="match status" value="1"/>
</dbReference>
<dbReference type="InterPro" id="IPR001789">
    <property type="entry name" value="Sig_transdc_resp-reg_receiver"/>
</dbReference>
<gene>
    <name evidence="4" type="ORF">AVDCRST_MAG33-740</name>
</gene>
<protein>
    <recommendedName>
        <fullName evidence="3">Response regulatory domain-containing protein</fullName>
    </recommendedName>
</protein>
<reference evidence="4" key="1">
    <citation type="submission" date="2020-02" db="EMBL/GenBank/DDBJ databases">
        <authorList>
            <person name="Meier V. D."/>
        </authorList>
    </citation>
    <scope>NUCLEOTIDE SEQUENCE</scope>
    <source>
        <strain evidence="4">AVDCRST_MAG33</strain>
    </source>
</reference>
<dbReference type="InterPro" id="IPR050595">
    <property type="entry name" value="Bact_response_regulator"/>
</dbReference>
<dbReference type="AlphaFoldDB" id="A0A6J4UIM8"/>
<evidence type="ECO:0000256" key="1">
    <source>
        <dbReference type="ARBA" id="ARBA00022553"/>
    </source>
</evidence>
<dbReference type="Pfam" id="PF00072">
    <property type="entry name" value="Response_reg"/>
    <property type="match status" value="1"/>
</dbReference>
<feature type="domain" description="Response regulatory" evidence="3">
    <location>
        <begin position="10"/>
        <end position="131"/>
    </location>
</feature>
<evidence type="ECO:0000313" key="4">
    <source>
        <dbReference type="EMBL" id="CAA9549127.1"/>
    </source>
</evidence>
<dbReference type="GO" id="GO:0000160">
    <property type="term" value="P:phosphorelay signal transduction system"/>
    <property type="evidence" value="ECO:0007669"/>
    <property type="project" value="InterPro"/>
</dbReference>
<dbReference type="PROSITE" id="PS50110">
    <property type="entry name" value="RESPONSE_REGULATORY"/>
    <property type="match status" value="1"/>
</dbReference>
<proteinExistence type="predicted"/>
<evidence type="ECO:0000259" key="3">
    <source>
        <dbReference type="PROSITE" id="PS50110"/>
    </source>
</evidence>
<evidence type="ECO:0000256" key="2">
    <source>
        <dbReference type="PROSITE-ProRule" id="PRU00169"/>
    </source>
</evidence>
<dbReference type="Gene3D" id="3.40.50.2300">
    <property type="match status" value="1"/>
</dbReference>
<organism evidence="4">
    <name type="scientific">uncultured Thermomicrobiales bacterium</name>
    <dbReference type="NCBI Taxonomy" id="1645740"/>
    <lineage>
        <taxon>Bacteria</taxon>
        <taxon>Pseudomonadati</taxon>
        <taxon>Thermomicrobiota</taxon>
        <taxon>Thermomicrobia</taxon>
        <taxon>Thermomicrobiales</taxon>
        <taxon>environmental samples</taxon>
    </lineage>
</organism>
<dbReference type="EMBL" id="CADCWK010000062">
    <property type="protein sequence ID" value="CAA9549127.1"/>
    <property type="molecule type" value="Genomic_DNA"/>
</dbReference>
<sequence length="139" mass="15426">MSDASADRRHIFVINDVPDILNLFVDLLGGEGYQVTTDIFSLELSRLLTHVIDVQPDLVILDLMVAQEALGWQLLQMMKMDRSARAIPVIICTGAAQKVAELSTHLTAMNVATVLKPFDIDHLFATIDNVWVPNTQPND</sequence>
<name>A0A6J4UIM8_9BACT</name>
<dbReference type="SUPFAM" id="SSF52172">
    <property type="entry name" value="CheY-like"/>
    <property type="match status" value="1"/>
</dbReference>
<dbReference type="InterPro" id="IPR011006">
    <property type="entry name" value="CheY-like_superfamily"/>
</dbReference>
<dbReference type="PANTHER" id="PTHR44591">
    <property type="entry name" value="STRESS RESPONSE REGULATOR PROTEIN 1"/>
    <property type="match status" value="1"/>
</dbReference>
<keyword evidence="1 2" id="KW-0597">Phosphoprotein</keyword>
<accession>A0A6J4UIM8</accession>
<feature type="modified residue" description="4-aspartylphosphate" evidence="2">
    <location>
        <position position="62"/>
    </location>
</feature>
<dbReference type="SMART" id="SM00448">
    <property type="entry name" value="REC"/>
    <property type="match status" value="1"/>
</dbReference>